<name>A0A1J1IW23_9DIPT</name>
<keyword evidence="2" id="KW-1185">Reference proteome</keyword>
<organism evidence="1 2">
    <name type="scientific">Clunio marinus</name>
    <dbReference type="NCBI Taxonomy" id="568069"/>
    <lineage>
        <taxon>Eukaryota</taxon>
        <taxon>Metazoa</taxon>
        <taxon>Ecdysozoa</taxon>
        <taxon>Arthropoda</taxon>
        <taxon>Hexapoda</taxon>
        <taxon>Insecta</taxon>
        <taxon>Pterygota</taxon>
        <taxon>Neoptera</taxon>
        <taxon>Endopterygota</taxon>
        <taxon>Diptera</taxon>
        <taxon>Nematocera</taxon>
        <taxon>Chironomoidea</taxon>
        <taxon>Chironomidae</taxon>
        <taxon>Clunio</taxon>
    </lineage>
</organism>
<proteinExistence type="predicted"/>
<reference evidence="1 2" key="1">
    <citation type="submission" date="2015-04" db="EMBL/GenBank/DDBJ databases">
        <authorList>
            <person name="Syromyatnikov M.Y."/>
            <person name="Popov V.N."/>
        </authorList>
    </citation>
    <scope>NUCLEOTIDE SEQUENCE [LARGE SCALE GENOMIC DNA]</scope>
</reference>
<protein>
    <submittedName>
        <fullName evidence="1">CLUMA_CG017402, isoform A</fullName>
    </submittedName>
</protein>
<dbReference type="Proteomes" id="UP000183832">
    <property type="component" value="Unassembled WGS sequence"/>
</dbReference>
<sequence length="61" mass="7117">MSTTFPLQLLIVLQKRENSLIPLDYFGYENFSKNITKSLKKSGVNNLRQKIPFQLVFTLKL</sequence>
<dbReference type="EMBL" id="CVRI01000063">
    <property type="protein sequence ID" value="CRL04304.1"/>
    <property type="molecule type" value="Genomic_DNA"/>
</dbReference>
<gene>
    <name evidence="1" type="ORF">CLUMA_CG017402</name>
</gene>
<evidence type="ECO:0000313" key="1">
    <source>
        <dbReference type="EMBL" id="CRL04304.1"/>
    </source>
</evidence>
<evidence type="ECO:0000313" key="2">
    <source>
        <dbReference type="Proteomes" id="UP000183832"/>
    </source>
</evidence>
<accession>A0A1J1IW23</accession>
<dbReference type="AlphaFoldDB" id="A0A1J1IW23"/>